<gene>
    <name evidence="2" type="ORF">ACFO4O_04115</name>
</gene>
<evidence type="ECO:0000259" key="1">
    <source>
        <dbReference type="Pfam" id="PF13986"/>
    </source>
</evidence>
<protein>
    <submittedName>
        <fullName evidence="2">DUF4224 domain-containing protein</fullName>
    </submittedName>
</protein>
<proteinExistence type="predicted"/>
<keyword evidence="3" id="KW-1185">Reference proteome</keyword>
<sequence length="69" mass="8033">MKILKGEDIAIMTGYSKTAYQQKWFNEKGYTYQINGKGELWTTDDWMNGKDKYASNDDGFNMEFLEDAS</sequence>
<dbReference type="EMBL" id="JBHSGU010000002">
    <property type="protein sequence ID" value="MFC4699343.1"/>
    <property type="molecule type" value="Genomic_DNA"/>
</dbReference>
<dbReference type="Proteomes" id="UP001595897">
    <property type="component" value="Unassembled WGS sequence"/>
</dbReference>
<accession>A0ABV9LTQ9</accession>
<organism evidence="2 3">
    <name type="scientific">Glaciecola siphonariae</name>
    <dbReference type="NCBI Taxonomy" id="521012"/>
    <lineage>
        <taxon>Bacteria</taxon>
        <taxon>Pseudomonadati</taxon>
        <taxon>Pseudomonadota</taxon>
        <taxon>Gammaproteobacteria</taxon>
        <taxon>Alteromonadales</taxon>
        <taxon>Alteromonadaceae</taxon>
        <taxon>Glaciecola</taxon>
    </lineage>
</organism>
<name>A0ABV9LTQ9_9ALTE</name>
<comment type="caution">
    <text evidence="2">The sequence shown here is derived from an EMBL/GenBank/DDBJ whole genome shotgun (WGS) entry which is preliminary data.</text>
</comment>
<evidence type="ECO:0000313" key="2">
    <source>
        <dbReference type="EMBL" id="MFC4699343.1"/>
    </source>
</evidence>
<dbReference type="RefSeq" id="WP_382406092.1">
    <property type="nucleotide sequence ID" value="NZ_JBHSGU010000002.1"/>
</dbReference>
<dbReference type="Pfam" id="PF13986">
    <property type="entry name" value="DUF4224"/>
    <property type="match status" value="1"/>
</dbReference>
<dbReference type="InterPro" id="IPR025319">
    <property type="entry name" value="DUF4224"/>
</dbReference>
<feature type="domain" description="DUF4224" evidence="1">
    <location>
        <begin position="6"/>
        <end position="40"/>
    </location>
</feature>
<evidence type="ECO:0000313" key="3">
    <source>
        <dbReference type="Proteomes" id="UP001595897"/>
    </source>
</evidence>
<reference evidence="3" key="1">
    <citation type="journal article" date="2019" name="Int. J. Syst. Evol. Microbiol.">
        <title>The Global Catalogue of Microorganisms (GCM) 10K type strain sequencing project: providing services to taxonomists for standard genome sequencing and annotation.</title>
        <authorList>
            <consortium name="The Broad Institute Genomics Platform"/>
            <consortium name="The Broad Institute Genome Sequencing Center for Infectious Disease"/>
            <person name="Wu L."/>
            <person name="Ma J."/>
        </authorList>
    </citation>
    <scope>NUCLEOTIDE SEQUENCE [LARGE SCALE GENOMIC DNA]</scope>
    <source>
        <strain evidence="3">KACC 12507</strain>
    </source>
</reference>